<dbReference type="EMBL" id="MU394303">
    <property type="protein sequence ID" value="KAI6088162.1"/>
    <property type="molecule type" value="Genomic_DNA"/>
</dbReference>
<accession>A0ACC0D657</accession>
<name>A0ACC0D657_9PEZI</name>
<evidence type="ECO:0000313" key="2">
    <source>
        <dbReference type="Proteomes" id="UP001497680"/>
    </source>
</evidence>
<organism evidence="1 2">
    <name type="scientific">Hypoxylon rubiginosum</name>
    <dbReference type="NCBI Taxonomy" id="110542"/>
    <lineage>
        <taxon>Eukaryota</taxon>
        <taxon>Fungi</taxon>
        <taxon>Dikarya</taxon>
        <taxon>Ascomycota</taxon>
        <taxon>Pezizomycotina</taxon>
        <taxon>Sordariomycetes</taxon>
        <taxon>Xylariomycetidae</taxon>
        <taxon>Xylariales</taxon>
        <taxon>Hypoxylaceae</taxon>
        <taxon>Hypoxylon</taxon>
    </lineage>
</organism>
<protein>
    <submittedName>
        <fullName evidence="1">Uncharacterized protein</fullName>
    </submittedName>
</protein>
<gene>
    <name evidence="1" type="ORF">F4821DRAFT_258332</name>
</gene>
<sequence>MSSPSPRSPNGDSTTLTSNHFKHILEAFDEEGHLINPETRFHITCPICDEKDLAILNSGFYKRSRTTHESYAVLPRCQHAFGHTCLSNWIMRNINTNGQPPLCPSCRTPIFPSWKQATALEIYGDGNIEEQHMDIVNIRNSIKDIAELYPDPNARRPGVNPILYTYLGRLMVTGAASRQESAELESIILEHIDSFPFLQQSTESDLSDYDLE</sequence>
<proteinExistence type="predicted"/>
<comment type="caution">
    <text evidence="1">The sequence shown here is derived from an EMBL/GenBank/DDBJ whole genome shotgun (WGS) entry which is preliminary data.</text>
</comment>
<evidence type="ECO:0000313" key="1">
    <source>
        <dbReference type="EMBL" id="KAI6088162.1"/>
    </source>
</evidence>
<dbReference type="Proteomes" id="UP001497680">
    <property type="component" value="Unassembled WGS sequence"/>
</dbReference>
<reference evidence="1 2" key="1">
    <citation type="journal article" date="2022" name="New Phytol.">
        <title>Ecological generalism drives hyperdiversity of secondary metabolite gene clusters in xylarialean endophytes.</title>
        <authorList>
            <person name="Franco M.E.E."/>
            <person name="Wisecaver J.H."/>
            <person name="Arnold A.E."/>
            <person name="Ju Y.M."/>
            <person name="Slot J.C."/>
            <person name="Ahrendt S."/>
            <person name="Moore L.P."/>
            <person name="Eastman K.E."/>
            <person name="Scott K."/>
            <person name="Konkel Z."/>
            <person name="Mondo S.J."/>
            <person name="Kuo A."/>
            <person name="Hayes R.D."/>
            <person name="Haridas S."/>
            <person name="Andreopoulos B."/>
            <person name="Riley R."/>
            <person name="LaButti K."/>
            <person name="Pangilinan J."/>
            <person name="Lipzen A."/>
            <person name="Amirebrahimi M."/>
            <person name="Yan J."/>
            <person name="Adam C."/>
            <person name="Keymanesh K."/>
            <person name="Ng V."/>
            <person name="Louie K."/>
            <person name="Northen T."/>
            <person name="Drula E."/>
            <person name="Henrissat B."/>
            <person name="Hsieh H.M."/>
            <person name="Youens-Clark K."/>
            <person name="Lutzoni F."/>
            <person name="Miadlikowska J."/>
            <person name="Eastwood D.C."/>
            <person name="Hamelin R.C."/>
            <person name="Grigoriev I.V."/>
            <person name="U'Ren J.M."/>
        </authorList>
    </citation>
    <scope>NUCLEOTIDE SEQUENCE [LARGE SCALE GENOMIC DNA]</scope>
    <source>
        <strain evidence="1 2">ER1909</strain>
    </source>
</reference>
<keyword evidence="2" id="KW-1185">Reference proteome</keyword>